<accession>A0A0L0DR66</accession>
<gene>
    <name evidence="3" type="ORF">AMSG_09576</name>
</gene>
<name>A0A0L0DR66_THETB</name>
<evidence type="ECO:0000256" key="1">
    <source>
        <dbReference type="SAM" id="MobiDB-lite"/>
    </source>
</evidence>
<evidence type="ECO:0000256" key="2">
    <source>
        <dbReference type="SAM" id="Phobius"/>
    </source>
</evidence>
<dbReference type="RefSeq" id="XP_013754136.1">
    <property type="nucleotide sequence ID" value="XM_013898682.1"/>
</dbReference>
<feature type="transmembrane region" description="Helical" evidence="2">
    <location>
        <begin position="110"/>
        <end position="134"/>
    </location>
</feature>
<sequence length="546" mass="58885">MKFSAPPIPHWAVDNFRSPFAAAASFCQILSFVVVVIAPGLPAGLVVVATLVWLATPLGVLAAIEGADKMHKFGIGLAVSQMVIVVAILTMVIAPDEQHLPADDDGDGDAVFVVACSASSFTLAVVELVGLLMARNERISRALGYTAQRLRSPVPGESTARPLDWFRFPVPVLTAGMLIWLASVIVAAVAFIIVSMMLDLAVSLRGAPALTDIMNNAINLLQFYQVVVPPFIVLCGTAGALGFGRQFRTDVTALMATGIKPTGLTDNALLKGKVSPILVPSLLGRALANAFFSLMVLLFIIFFVFTPLVVLFVVYDPFFQFVIKLGFSSLGSLLGKKVWRWLLLTFVYGRGDPLEILHPRRHAIVNGIDIIVTFVFDAGVAFFTVVLAIVANVIFAFRPDKSLFPRGWELSDPSYRSYLACVAMSAAYTNPIATAAVEILRKPSHRLTRARKRWELAITLSRNPSLIAHRRKWHRLVAPPVALPESVLDGSSSSSTDGSLSAIELFEPVSARRASSDNSSSSGYSQISKVSNGGEGTDPLIFFESQ</sequence>
<evidence type="ECO:0000313" key="3">
    <source>
        <dbReference type="EMBL" id="KNC53933.1"/>
    </source>
</evidence>
<keyword evidence="2" id="KW-0812">Transmembrane</keyword>
<feature type="transmembrane region" description="Helical" evidence="2">
    <location>
        <begin position="73"/>
        <end position="94"/>
    </location>
</feature>
<feature type="compositionally biased region" description="Low complexity" evidence="1">
    <location>
        <begin position="516"/>
        <end position="531"/>
    </location>
</feature>
<proteinExistence type="predicted"/>
<feature type="transmembrane region" description="Helical" evidence="2">
    <location>
        <begin position="222"/>
        <end position="243"/>
    </location>
</feature>
<protein>
    <submittedName>
        <fullName evidence="3">Uncharacterized protein</fullName>
    </submittedName>
</protein>
<dbReference type="OrthoDB" id="2376984at2759"/>
<dbReference type="GeneID" id="25568007"/>
<organism evidence="3 4">
    <name type="scientific">Thecamonas trahens ATCC 50062</name>
    <dbReference type="NCBI Taxonomy" id="461836"/>
    <lineage>
        <taxon>Eukaryota</taxon>
        <taxon>Apusozoa</taxon>
        <taxon>Apusomonadida</taxon>
        <taxon>Apusomonadidae</taxon>
        <taxon>Thecamonas</taxon>
    </lineage>
</organism>
<feature type="region of interest" description="Disordered" evidence="1">
    <location>
        <begin position="511"/>
        <end position="546"/>
    </location>
</feature>
<dbReference type="Proteomes" id="UP000054408">
    <property type="component" value="Unassembled WGS sequence"/>
</dbReference>
<feature type="transmembrane region" description="Helical" evidence="2">
    <location>
        <begin position="20"/>
        <end position="38"/>
    </location>
</feature>
<keyword evidence="2" id="KW-0472">Membrane</keyword>
<keyword evidence="2" id="KW-1133">Transmembrane helix</keyword>
<evidence type="ECO:0000313" key="4">
    <source>
        <dbReference type="Proteomes" id="UP000054408"/>
    </source>
</evidence>
<feature type="transmembrane region" description="Helical" evidence="2">
    <location>
        <begin position="290"/>
        <end position="312"/>
    </location>
</feature>
<dbReference type="AlphaFoldDB" id="A0A0L0DR66"/>
<feature type="transmembrane region" description="Helical" evidence="2">
    <location>
        <begin position="44"/>
        <end position="64"/>
    </location>
</feature>
<keyword evidence="4" id="KW-1185">Reference proteome</keyword>
<feature type="transmembrane region" description="Helical" evidence="2">
    <location>
        <begin position="177"/>
        <end position="202"/>
    </location>
</feature>
<dbReference type="EMBL" id="GL349484">
    <property type="protein sequence ID" value="KNC53933.1"/>
    <property type="molecule type" value="Genomic_DNA"/>
</dbReference>
<reference evidence="3 4" key="1">
    <citation type="submission" date="2010-05" db="EMBL/GenBank/DDBJ databases">
        <title>The Genome Sequence of Thecamonas trahens ATCC 50062.</title>
        <authorList>
            <consortium name="The Broad Institute Genome Sequencing Platform"/>
            <person name="Russ C."/>
            <person name="Cuomo C."/>
            <person name="Shea T."/>
            <person name="Young S.K."/>
            <person name="Zeng Q."/>
            <person name="Koehrsen M."/>
            <person name="Haas B."/>
            <person name="Borodovsky M."/>
            <person name="Guigo R."/>
            <person name="Alvarado L."/>
            <person name="Berlin A."/>
            <person name="Bochicchio J."/>
            <person name="Borenstein D."/>
            <person name="Chapman S."/>
            <person name="Chen Z."/>
            <person name="Freedman E."/>
            <person name="Gellesch M."/>
            <person name="Goldberg J."/>
            <person name="Griggs A."/>
            <person name="Gujja S."/>
            <person name="Heilman E."/>
            <person name="Heiman D."/>
            <person name="Hepburn T."/>
            <person name="Howarth C."/>
            <person name="Jen D."/>
            <person name="Larson L."/>
            <person name="Mehta T."/>
            <person name="Park D."/>
            <person name="Pearson M."/>
            <person name="Roberts A."/>
            <person name="Saif S."/>
            <person name="Shenoy N."/>
            <person name="Sisk P."/>
            <person name="Stolte C."/>
            <person name="Sykes S."/>
            <person name="Thomson T."/>
            <person name="Walk T."/>
            <person name="White J."/>
            <person name="Yandava C."/>
            <person name="Burger G."/>
            <person name="Gray M.W."/>
            <person name="Holland P.W.H."/>
            <person name="King N."/>
            <person name="Lang F.B.F."/>
            <person name="Roger A.J."/>
            <person name="Ruiz-Trillo I."/>
            <person name="Lander E."/>
            <person name="Nusbaum C."/>
        </authorList>
    </citation>
    <scope>NUCLEOTIDE SEQUENCE [LARGE SCALE GENOMIC DNA]</scope>
    <source>
        <strain evidence="3 4">ATCC 50062</strain>
    </source>
</reference>
<feature type="transmembrane region" description="Helical" evidence="2">
    <location>
        <begin position="370"/>
        <end position="397"/>
    </location>
</feature>